<dbReference type="PROSITE" id="PS50850">
    <property type="entry name" value="MFS"/>
    <property type="match status" value="1"/>
</dbReference>
<dbReference type="InterPro" id="IPR020846">
    <property type="entry name" value="MFS_dom"/>
</dbReference>
<feature type="transmembrane region" description="Helical" evidence="7">
    <location>
        <begin position="229"/>
        <end position="253"/>
    </location>
</feature>
<feature type="domain" description="Major facilitator superfamily (MFS) profile" evidence="8">
    <location>
        <begin position="18"/>
        <end position="408"/>
    </location>
</feature>
<feature type="transmembrane region" description="Helical" evidence="7">
    <location>
        <begin position="20"/>
        <end position="43"/>
    </location>
</feature>
<evidence type="ECO:0000256" key="1">
    <source>
        <dbReference type="ARBA" id="ARBA00004651"/>
    </source>
</evidence>
<dbReference type="InterPro" id="IPR050171">
    <property type="entry name" value="MFS_Transporters"/>
</dbReference>
<evidence type="ECO:0000259" key="8">
    <source>
        <dbReference type="PROSITE" id="PS50850"/>
    </source>
</evidence>
<evidence type="ECO:0000313" key="10">
    <source>
        <dbReference type="Proteomes" id="UP000028500"/>
    </source>
</evidence>
<comment type="caution">
    <text evidence="9">The sequence shown here is derived from an EMBL/GenBank/DDBJ whole genome shotgun (WGS) entry which is preliminary data.</text>
</comment>
<accession>A0A077PQL4</accession>
<organism evidence="9 10">
    <name type="scientific">Xenorhabdus bovienii str. kraussei Quebec</name>
    <dbReference type="NCBI Taxonomy" id="1398203"/>
    <lineage>
        <taxon>Bacteria</taxon>
        <taxon>Pseudomonadati</taxon>
        <taxon>Pseudomonadota</taxon>
        <taxon>Gammaproteobacteria</taxon>
        <taxon>Enterobacterales</taxon>
        <taxon>Morganellaceae</taxon>
        <taxon>Xenorhabdus</taxon>
    </lineage>
</organism>
<comment type="subcellular location">
    <subcellularLocation>
        <location evidence="1">Cell membrane</location>
        <topology evidence="1">Multi-pass membrane protein</topology>
    </subcellularLocation>
</comment>
<dbReference type="EMBL" id="CBSY010000290">
    <property type="protein sequence ID" value="CDH22109.1"/>
    <property type="molecule type" value="Genomic_DNA"/>
</dbReference>
<feature type="transmembrane region" description="Helical" evidence="7">
    <location>
        <begin position="294"/>
        <end position="311"/>
    </location>
</feature>
<evidence type="ECO:0000256" key="7">
    <source>
        <dbReference type="SAM" id="Phobius"/>
    </source>
</evidence>
<evidence type="ECO:0000256" key="6">
    <source>
        <dbReference type="ARBA" id="ARBA00023136"/>
    </source>
</evidence>
<sequence length="413" mass="45810">MINKMIGAISIYRGLPSNIYFIAIARFILGLGNFIPPFMMLLLTEKLDYSATIAGSLTMGVASSYFIGSILGGKFSDSMGHKRVLVSGELVGSLILIVCGFFVDDPIVIPLFLFGAYLFFGLALPASNALVADLSNQKNRDAVMSLSYLAFNLGSAVGTLLAGYLFRSYTSWIFWGNGLAALIGILTVLFGVNPNVKEREMCQTQLLNIELEKPVIGSVWTVLFERPRIIFFTFLCSLMWVVMNQMTMASPLYLNYIFYTHGPILFGQLCTFSCLVVVAITPILMKLTTSKSDIISLAYSSVIFAVGYLIVMSSPAIPMQFIAWFFLSAGEVLLYTKEGIYLANQSPKSHRGRIQSFSTFMRNILLMPSFLLIGFTIDKFGYQYTWLLVVFIATVAAFGFIAMDNKYKSLRSK</sequence>
<feature type="transmembrane region" description="Helical" evidence="7">
    <location>
        <begin position="357"/>
        <end position="377"/>
    </location>
</feature>
<evidence type="ECO:0000313" key="9">
    <source>
        <dbReference type="EMBL" id="CDH22109.1"/>
    </source>
</evidence>
<protein>
    <submittedName>
        <fullName evidence="9">Putative MDR-type permease, YQJV B.subtilis ortholog</fullName>
    </submittedName>
</protein>
<feature type="transmembrane region" description="Helical" evidence="7">
    <location>
        <begin position="49"/>
        <end position="72"/>
    </location>
</feature>
<dbReference type="SUPFAM" id="SSF103473">
    <property type="entry name" value="MFS general substrate transporter"/>
    <property type="match status" value="1"/>
</dbReference>
<evidence type="ECO:0000256" key="2">
    <source>
        <dbReference type="ARBA" id="ARBA00022448"/>
    </source>
</evidence>
<dbReference type="Pfam" id="PF07690">
    <property type="entry name" value="MFS_1"/>
    <property type="match status" value="1"/>
</dbReference>
<feature type="transmembrane region" description="Helical" evidence="7">
    <location>
        <begin position="317"/>
        <end position="336"/>
    </location>
</feature>
<gene>
    <name evidence="9" type="ORF">XBKQ1_960011</name>
</gene>
<proteinExistence type="predicted"/>
<dbReference type="PANTHER" id="PTHR23517:SF3">
    <property type="entry name" value="INTEGRAL MEMBRANE TRANSPORT PROTEIN"/>
    <property type="match status" value="1"/>
</dbReference>
<feature type="transmembrane region" description="Helical" evidence="7">
    <location>
        <begin position="109"/>
        <end position="131"/>
    </location>
</feature>
<feature type="transmembrane region" description="Helical" evidence="7">
    <location>
        <begin position="265"/>
        <end position="285"/>
    </location>
</feature>
<dbReference type="Proteomes" id="UP000028500">
    <property type="component" value="Unassembled WGS sequence"/>
</dbReference>
<dbReference type="OrthoDB" id="3285778at2"/>
<keyword evidence="10" id="KW-1185">Reference proteome</keyword>
<dbReference type="InterPro" id="IPR036259">
    <property type="entry name" value="MFS_trans_sf"/>
</dbReference>
<dbReference type="InterPro" id="IPR011701">
    <property type="entry name" value="MFS"/>
</dbReference>
<dbReference type="AlphaFoldDB" id="A0A077PQL4"/>
<keyword evidence="6 7" id="KW-0472">Membrane</keyword>
<keyword evidence="2" id="KW-0813">Transport</keyword>
<dbReference type="HOGENOM" id="CLU_001265_60_4_6"/>
<feature type="transmembrane region" description="Helical" evidence="7">
    <location>
        <begin position="143"/>
        <end position="166"/>
    </location>
</feature>
<evidence type="ECO:0000256" key="4">
    <source>
        <dbReference type="ARBA" id="ARBA00022692"/>
    </source>
</evidence>
<keyword evidence="3" id="KW-1003">Cell membrane</keyword>
<dbReference type="GO" id="GO:0005886">
    <property type="term" value="C:plasma membrane"/>
    <property type="evidence" value="ECO:0007669"/>
    <property type="project" value="UniProtKB-SubCell"/>
</dbReference>
<evidence type="ECO:0000256" key="3">
    <source>
        <dbReference type="ARBA" id="ARBA00022475"/>
    </source>
</evidence>
<keyword evidence="4 7" id="KW-0812">Transmembrane</keyword>
<dbReference type="PANTHER" id="PTHR23517">
    <property type="entry name" value="RESISTANCE PROTEIN MDTM, PUTATIVE-RELATED-RELATED"/>
    <property type="match status" value="1"/>
</dbReference>
<reference evidence="9" key="1">
    <citation type="submission" date="2013-07" db="EMBL/GenBank/DDBJ databases">
        <title>Sub-species coevolution in mutualistic symbiosis.</title>
        <authorList>
            <person name="Murfin K."/>
            <person name="Klassen J."/>
            <person name="Lee M."/>
            <person name="Forst S."/>
            <person name="Stock P."/>
            <person name="Goodrich-Blair H."/>
        </authorList>
    </citation>
    <scope>NUCLEOTIDE SEQUENCE [LARGE SCALE GENOMIC DNA]</scope>
    <source>
        <strain evidence="9">Kraussei Quebec</strain>
    </source>
</reference>
<feature type="transmembrane region" description="Helical" evidence="7">
    <location>
        <begin position="383"/>
        <end position="403"/>
    </location>
</feature>
<name>A0A077PQL4_XENBV</name>
<keyword evidence="5 7" id="KW-1133">Transmembrane helix</keyword>
<evidence type="ECO:0000256" key="5">
    <source>
        <dbReference type="ARBA" id="ARBA00022989"/>
    </source>
</evidence>
<dbReference type="RefSeq" id="WP_038245170.1">
    <property type="nucleotide sequence ID" value="NZ_CAWLZI010000092.1"/>
</dbReference>
<dbReference type="Gene3D" id="1.20.1250.20">
    <property type="entry name" value="MFS general substrate transporter like domains"/>
    <property type="match status" value="1"/>
</dbReference>
<dbReference type="GO" id="GO:0022857">
    <property type="term" value="F:transmembrane transporter activity"/>
    <property type="evidence" value="ECO:0007669"/>
    <property type="project" value="InterPro"/>
</dbReference>
<feature type="transmembrane region" description="Helical" evidence="7">
    <location>
        <begin position="172"/>
        <end position="192"/>
    </location>
</feature>
<feature type="transmembrane region" description="Helical" evidence="7">
    <location>
        <begin position="84"/>
        <end position="103"/>
    </location>
</feature>